<sequence>MSLYNGPPRPGARGGRDQFSWDNVKADKDREYYLGHSVKALAGRWQKGALFVCWRKCSTHHFLDLAYLNTGLKHLPCCERQSPSVEIVKYESHAVQVGMYIGTPAKSPHKIRFRTKFKPLRSAKRS</sequence>
<evidence type="ECO:0000313" key="3">
    <source>
        <dbReference type="EMBL" id="GIL88513.1"/>
    </source>
</evidence>
<feature type="region of interest" description="Disordered" evidence="1">
    <location>
        <begin position="1"/>
        <end position="20"/>
    </location>
</feature>
<comment type="caution">
    <text evidence="3">The sequence shown here is derived from an EMBL/GenBank/DDBJ whole genome shotgun (WGS) entry which is preliminary data.</text>
</comment>
<evidence type="ECO:0000256" key="1">
    <source>
        <dbReference type="SAM" id="MobiDB-lite"/>
    </source>
</evidence>
<protein>
    <recommendedName>
        <fullName evidence="2">Multiple myeloma tumor-associated protein 2-like N-terminal domain-containing protein</fullName>
    </recommendedName>
</protein>
<evidence type="ECO:0000259" key="2">
    <source>
        <dbReference type="Pfam" id="PF10159"/>
    </source>
</evidence>
<dbReference type="PANTHER" id="PTHR14580:SF0">
    <property type="entry name" value="MULTIPLE MYELOMA TUMOR-ASSOCIATED PROTEIN 2"/>
    <property type="match status" value="1"/>
</dbReference>
<dbReference type="OrthoDB" id="5390672at2759"/>
<evidence type="ECO:0000313" key="4">
    <source>
        <dbReference type="Proteomes" id="UP000747110"/>
    </source>
</evidence>
<dbReference type="AlphaFoldDB" id="A0A8J4CT81"/>
<organism evidence="3 4">
    <name type="scientific">Volvox reticuliferus</name>
    <dbReference type="NCBI Taxonomy" id="1737510"/>
    <lineage>
        <taxon>Eukaryota</taxon>
        <taxon>Viridiplantae</taxon>
        <taxon>Chlorophyta</taxon>
        <taxon>core chlorophytes</taxon>
        <taxon>Chlorophyceae</taxon>
        <taxon>CS clade</taxon>
        <taxon>Chlamydomonadales</taxon>
        <taxon>Volvocaceae</taxon>
        <taxon>Volvox</taxon>
    </lineage>
</organism>
<gene>
    <name evidence="3" type="ORF">Vretifemale_16487</name>
</gene>
<accession>A0A8J4CT81</accession>
<name>A0A8J4CT81_9CHLO</name>
<dbReference type="Pfam" id="PF10159">
    <property type="entry name" value="MMtag"/>
    <property type="match status" value="1"/>
</dbReference>
<keyword evidence="4" id="KW-1185">Reference proteome</keyword>
<dbReference type="EMBL" id="BNCP01000045">
    <property type="protein sequence ID" value="GIL88513.1"/>
    <property type="molecule type" value="Genomic_DNA"/>
</dbReference>
<dbReference type="Proteomes" id="UP000747110">
    <property type="component" value="Unassembled WGS sequence"/>
</dbReference>
<feature type="domain" description="Multiple myeloma tumor-associated protein 2-like N-terminal" evidence="2">
    <location>
        <begin position="11"/>
        <end position="56"/>
    </location>
</feature>
<dbReference type="InterPro" id="IPR019315">
    <property type="entry name" value="MMTA2_N"/>
</dbReference>
<reference evidence="3" key="1">
    <citation type="journal article" date="2021" name="Proc. Natl. Acad. Sci. U.S.A.">
        <title>Three genomes in the algal genus Volvox reveal the fate of a haploid sex-determining region after a transition to homothallism.</title>
        <authorList>
            <person name="Yamamoto K."/>
            <person name="Hamaji T."/>
            <person name="Kawai-Toyooka H."/>
            <person name="Matsuzaki R."/>
            <person name="Takahashi F."/>
            <person name="Nishimura Y."/>
            <person name="Kawachi M."/>
            <person name="Noguchi H."/>
            <person name="Minakuchi Y."/>
            <person name="Umen J.G."/>
            <person name="Toyoda A."/>
            <person name="Nozaki H."/>
        </authorList>
    </citation>
    <scope>NUCLEOTIDE SEQUENCE</scope>
    <source>
        <strain evidence="3">NIES-3786</strain>
    </source>
</reference>
<dbReference type="InterPro" id="IPR039207">
    <property type="entry name" value="MMTAG2-like"/>
</dbReference>
<proteinExistence type="predicted"/>
<dbReference type="PANTHER" id="PTHR14580">
    <property type="entry name" value="MULTIPLE MYELOMA TUMOR-ASSOCIATED PROTEIN 2 FAMILY MEMBER"/>
    <property type="match status" value="1"/>
</dbReference>